<accession>A0AAV7LKQ3</accession>
<proteinExistence type="predicted"/>
<protein>
    <submittedName>
        <fullName evidence="1">Uncharacterized protein</fullName>
    </submittedName>
</protein>
<dbReference type="AlphaFoldDB" id="A0AAV7LKQ3"/>
<dbReference type="Proteomes" id="UP001066276">
    <property type="component" value="Chromosome 11"/>
</dbReference>
<gene>
    <name evidence="1" type="ORF">NDU88_004729</name>
</gene>
<comment type="caution">
    <text evidence="1">The sequence shown here is derived from an EMBL/GenBank/DDBJ whole genome shotgun (WGS) entry which is preliminary data.</text>
</comment>
<dbReference type="EMBL" id="JANPWB010000015">
    <property type="protein sequence ID" value="KAJ1091612.1"/>
    <property type="molecule type" value="Genomic_DNA"/>
</dbReference>
<evidence type="ECO:0000313" key="2">
    <source>
        <dbReference type="Proteomes" id="UP001066276"/>
    </source>
</evidence>
<reference evidence="1" key="1">
    <citation type="journal article" date="2022" name="bioRxiv">
        <title>Sequencing and chromosome-scale assembly of the giantPleurodeles waltlgenome.</title>
        <authorList>
            <person name="Brown T."/>
            <person name="Elewa A."/>
            <person name="Iarovenko S."/>
            <person name="Subramanian E."/>
            <person name="Araus A.J."/>
            <person name="Petzold A."/>
            <person name="Susuki M."/>
            <person name="Suzuki K.-i.T."/>
            <person name="Hayashi T."/>
            <person name="Toyoda A."/>
            <person name="Oliveira C."/>
            <person name="Osipova E."/>
            <person name="Leigh N.D."/>
            <person name="Simon A."/>
            <person name="Yun M.H."/>
        </authorList>
    </citation>
    <scope>NUCLEOTIDE SEQUENCE</scope>
    <source>
        <strain evidence="1">20211129_DDA</strain>
        <tissue evidence="1">Liver</tissue>
    </source>
</reference>
<keyword evidence="2" id="KW-1185">Reference proteome</keyword>
<evidence type="ECO:0000313" key="1">
    <source>
        <dbReference type="EMBL" id="KAJ1091612.1"/>
    </source>
</evidence>
<organism evidence="1 2">
    <name type="scientific">Pleurodeles waltl</name>
    <name type="common">Iberian ribbed newt</name>
    <dbReference type="NCBI Taxonomy" id="8319"/>
    <lineage>
        <taxon>Eukaryota</taxon>
        <taxon>Metazoa</taxon>
        <taxon>Chordata</taxon>
        <taxon>Craniata</taxon>
        <taxon>Vertebrata</taxon>
        <taxon>Euteleostomi</taxon>
        <taxon>Amphibia</taxon>
        <taxon>Batrachia</taxon>
        <taxon>Caudata</taxon>
        <taxon>Salamandroidea</taxon>
        <taxon>Salamandridae</taxon>
        <taxon>Pleurodelinae</taxon>
        <taxon>Pleurodeles</taxon>
    </lineage>
</organism>
<sequence length="108" mass="12013">MLRGPAGGGGCRRNYGLPWTAATAARKWQLYGERGSLAVRRWREMHFRVRTSDLGVRGPRMGRSEKGPGCRPWMDMWGLGLEGAAPHRSVLEEARAGHRSEALVSPTR</sequence>
<name>A0AAV7LKQ3_PLEWA</name>